<comment type="caution">
    <text evidence="2">The sequence shown here is derived from an EMBL/GenBank/DDBJ whole genome shotgun (WGS) entry which is preliminary data.</text>
</comment>
<proteinExistence type="predicted"/>
<accession>A0ABS9J1Y7</accession>
<reference evidence="2 3" key="1">
    <citation type="submission" date="2021-01" db="EMBL/GenBank/DDBJ databases">
        <title>Genome sequencing of Joostella atrarenae M1-2 (= KCTC 23194).</title>
        <authorList>
            <person name="Zakaria M.R."/>
            <person name="Lam M.Q."/>
            <person name="Chong C.S."/>
        </authorList>
    </citation>
    <scope>NUCLEOTIDE SEQUENCE [LARGE SCALE GENOMIC DNA]</scope>
    <source>
        <strain evidence="2 3">M1-2</strain>
    </source>
</reference>
<protein>
    <submittedName>
        <fullName evidence="2">Uncharacterized protein</fullName>
    </submittedName>
</protein>
<dbReference type="Proteomes" id="UP000829517">
    <property type="component" value="Unassembled WGS sequence"/>
</dbReference>
<name>A0ABS9J1Y7_9FLAO</name>
<dbReference type="RefSeq" id="WP_236958417.1">
    <property type="nucleotide sequence ID" value="NZ_JAETXX010000002.1"/>
</dbReference>
<keyword evidence="1" id="KW-1133">Transmembrane helix</keyword>
<keyword evidence="1" id="KW-0472">Membrane</keyword>
<keyword evidence="3" id="KW-1185">Reference proteome</keyword>
<keyword evidence="1" id="KW-0812">Transmembrane</keyword>
<evidence type="ECO:0000313" key="2">
    <source>
        <dbReference type="EMBL" id="MCF8714458.1"/>
    </source>
</evidence>
<gene>
    <name evidence="2" type="ORF">JM658_06395</name>
</gene>
<dbReference type="EMBL" id="JAETXX010000002">
    <property type="protein sequence ID" value="MCF8714458.1"/>
    <property type="molecule type" value="Genomic_DNA"/>
</dbReference>
<feature type="transmembrane region" description="Helical" evidence="1">
    <location>
        <begin position="7"/>
        <end position="29"/>
    </location>
</feature>
<evidence type="ECO:0000313" key="3">
    <source>
        <dbReference type="Proteomes" id="UP000829517"/>
    </source>
</evidence>
<organism evidence="2 3">
    <name type="scientific">Joostella atrarenae</name>
    <dbReference type="NCBI Taxonomy" id="679257"/>
    <lineage>
        <taxon>Bacteria</taxon>
        <taxon>Pseudomonadati</taxon>
        <taxon>Bacteroidota</taxon>
        <taxon>Flavobacteriia</taxon>
        <taxon>Flavobacteriales</taxon>
        <taxon>Flavobacteriaceae</taxon>
        <taxon>Joostella</taxon>
    </lineage>
</organism>
<sequence>MKIIKKILKFISIALLLLIAVSAVVYFIYNEPLPKGKTGPEAEALAEKMLKAVNYTNYKKTRFIEWTFAGKHSYKWDKEKKLVDVKWDDYVVKLNLNNYDKSEVLIDNVKMHTEPRQELIDKAVGYFNNDSFWLVAPFKVKDKGVTRSVVTLENGKKALLVTYTQGGSTPGDSYLWKLNDSGFPESFKMWVSIIPIGGLEATWDEWKIMETTTYLPSSHKFLFLNIEMTKLKAYN</sequence>
<evidence type="ECO:0000256" key="1">
    <source>
        <dbReference type="SAM" id="Phobius"/>
    </source>
</evidence>